<reference evidence="11" key="3">
    <citation type="submission" date="2020-12" db="UniProtKB">
        <authorList>
            <consortium name="EnsemblPlants"/>
        </authorList>
    </citation>
    <scope>IDENTIFICATION</scope>
</reference>
<accession>A0A2K1L3Y7</accession>
<dbReference type="Gramene" id="Pp3c2_32260V3.4">
    <property type="protein sequence ID" value="Pp3c2_32260V3.4"/>
    <property type="gene ID" value="Pp3c2_32260"/>
</dbReference>
<dbReference type="Gramene" id="Pp3c2_32260V3.1">
    <property type="protein sequence ID" value="Pp3c2_32260V3.1"/>
    <property type="gene ID" value="Pp3c2_32260"/>
</dbReference>
<dbReference type="PROSITE" id="PS51257">
    <property type="entry name" value="PROKAR_LIPOPROTEIN"/>
    <property type="match status" value="1"/>
</dbReference>
<dbReference type="GO" id="GO:0004132">
    <property type="term" value="F:dCMP deaminase activity"/>
    <property type="evidence" value="ECO:0000318"/>
    <property type="project" value="GO_Central"/>
</dbReference>
<evidence type="ECO:0000313" key="10">
    <source>
        <dbReference type="EMBL" id="PNR60740.1"/>
    </source>
</evidence>
<evidence type="ECO:0000256" key="3">
    <source>
        <dbReference type="ARBA" id="ARBA00022723"/>
    </source>
</evidence>
<dbReference type="Pfam" id="PF00383">
    <property type="entry name" value="dCMP_cyt_deam_1"/>
    <property type="match status" value="1"/>
</dbReference>
<name>A0A2K1L3Y7_PHYPA</name>
<dbReference type="GO" id="GO:0005737">
    <property type="term" value="C:cytoplasm"/>
    <property type="evidence" value="ECO:0000318"/>
    <property type="project" value="GO_Central"/>
</dbReference>
<reference evidence="10 12" key="1">
    <citation type="journal article" date="2008" name="Science">
        <title>The Physcomitrella genome reveals evolutionary insights into the conquest of land by plants.</title>
        <authorList>
            <person name="Rensing S."/>
            <person name="Lang D."/>
            <person name="Zimmer A."/>
            <person name="Terry A."/>
            <person name="Salamov A."/>
            <person name="Shapiro H."/>
            <person name="Nishiyama T."/>
            <person name="Perroud P.-F."/>
            <person name="Lindquist E."/>
            <person name="Kamisugi Y."/>
            <person name="Tanahashi T."/>
            <person name="Sakakibara K."/>
            <person name="Fujita T."/>
            <person name="Oishi K."/>
            <person name="Shin-I T."/>
            <person name="Kuroki Y."/>
            <person name="Toyoda A."/>
            <person name="Suzuki Y."/>
            <person name="Hashimoto A."/>
            <person name="Yamaguchi K."/>
            <person name="Sugano A."/>
            <person name="Kohara Y."/>
            <person name="Fujiyama A."/>
            <person name="Anterola A."/>
            <person name="Aoki S."/>
            <person name="Ashton N."/>
            <person name="Barbazuk W.B."/>
            <person name="Barker E."/>
            <person name="Bennetzen J."/>
            <person name="Bezanilla M."/>
            <person name="Blankenship R."/>
            <person name="Cho S.H."/>
            <person name="Dutcher S."/>
            <person name="Estelle M."/>
            <person name="Fawcett J.A."/>
            <person name="Gundlach H."/>
            <person name="Hanada K."/>
            <person name="Heyl A."/>
            <person name="Hicks K.A."/>
            <person name="Hugh J."/>
            <person name="Lohr M."/>
            <person name="Mayer K."/>
            <person name="Melkozernov A."/>
            <person name="Murata T."/>
            <person name="Nelson D."/>
            <person name="Pils B."/>
            <person name="Prigge M."/>
            <person name="Reiss B."/>
            <person name="Renner T."/>
            <person name="Rombauts S."/>
            <person name="Rushton P."/>
            <person name="Sanderfoot A."/>
            <person name="Schween G."/>
            <person name="Shiu S.-H."/>
            <person name="Stueber K."/>
            <person name="Theodoulou F.L."/>
            <person name="Tu H."/>
            <person name="Van de Peer Y."/>
            <person name="Verrier P.J."/>
            <person name="Waters E."/>
            <person name="Wood A."/>
            <person name="Yang L."/>
            <person name="Cove D."/>
            <person name="Cuming A."/>
            <person name="Hasebe M."/>
            <person name="Lucas S."/>
            <person name="Mishler D.B."/>
            <person name="Reski R."/>
            <person name="Grigoriev I."/>
            <person name="Quatrano R.S."/>
            <person name="Boore J.L."/>
        </authorList>
    </citation>
    <scope>NUCLEOTIDE SEQUENCE [LARGE SCALE GENOMIC DNA]</scope>
    <source>
        <strain evidence="11 12">cv. Gransden 2004</strain>
    </source>
</reference>
<dbReference type="PaxDb" id="3218-PP1S426_43V6.1"/>
<dbReference type="InterPro" id="IPR035105">
    <property type="entry name" value="Deoxycytidylate_deaminase_dom"/>
</dbReference>
<dbReference type="EnsemblPlants" id="Pp3c2_32260V3.3">
    <property type="protein sequence ID" value="Pp3c2_32260V3.3"/>
    <property type="gene ID" value="Pp3c2_32260"/>
</dbReference>
<dbReference type="InterPro" id="IPR016192">
    <property type="entry name" value="APOBEC/CMP_deaminase_Zn-bd"/>
</dbReference>
<dbReference type="GeneID" id="112294786"/>
<dbReference type="EMBL" id="ABEU02000002">
    <property type="protein sequence ID" value="PNR60740.1"/>
    <property type="molecule type" value="Genomic_DNA"/>
</dbReference>
<dbReference type="PROSITE" id="PS51747">
    <property type="entry name" value="CYT_DCMP_DEAMINASES_2"/>
    <property type="match status" value="1"/>
</dbReference>
<keyword evidence="5" id="KW-0378">Hydrolase</keyword>
<evidence type="ECO:0000313" key="11">
    <source>
        <dbReference type="EnsemblPlants" id="Pp3c2_32260V3.1"/>
    </source>
</evidence>
<evidence type="ECO:0000256" key="2">
    <source>
        <dbReference type="ARBA" id="ARBA00006576"/>
    </source>
</evidence>
<dbReference type="InterPro" id="IPR015517">
    <property type="entry name" value="dCMP_deaminase-rel"/>
</dbReference>
<dbReference type="FunCoup" id="A0A2K1L3Y7">
    <property type="interactions" value="2209"/>
</dbReference>
<dbReference type="GO" id="GO:0009507">
    <property type="term" value="C:chloroplast"/>
    <property type="evidence" value="ECO:0007669"/>
    <property type="project" value="EnsemblPlants"/>
</dbReference>
<keyword evidence="6" id="KW-0862">Zinc</keyword>
<comment type="cofactor">
    <cofactor evidence="1">
        <name>Zn(2+)</name>
        <dbReference type="ChEBI" id="CHEBI:29105"/>
    </cofactor>
</comment>
<dbReference type="RefSeq" id="XP_024401406.1">
    <property type="nucleotide sequence ID" value="XM_024545638.2"/>
</dbReference>
<dbReference type="GO" id="GO:0009165">
    <property type="term" value="P:nucleotide biosynthetic process"/>
    <property type="evidence" value="ECO:0007669"/>
    <property type="project" value="UniProtKB-KW"/>
</dbReference>
<dbReference type="EnsemblPlants" id="Pp3c2_32260V3.1">
    <property type="protein sequence ID" value="Pp3c2_32260V3.1"/>
    <property type="gene ID" value="Pp3c2_32260"/>
</dbReference>
<evidence type="ECO:0000256" key="7">
    <source>
        <dbReference type="ARBA" id="ARBA00038938"/>
    </source>
</evidence>
<dbReference type="STRING" id="3218.A0A2K1L3Y7"/>
<dbReference type="EnsemblPlants" id="Pp3c2_32260V3.4">
    <property type="protein sequence ID" value="Pp3c2_32260V3.4"/>
    <property type="gene ID" value="Pp3c2_32260"/>
</dbReference>
<gene>
    <name evidence="11" type="primary">LOC112294786</name>
    <name evidence="10" type="ORF">PHYPA_003533</name>
</gene>
<organism evidence="10">
    <name type="scientific">Physcomitrium patens</name>
    <name type="common">Spreading-leaved earth moss</name>
    <name type="synonym">Physcomitrella patens</name>
    <dbReference type="NCBI Taxonomy" id="3218"/>
    <lineage>
        <taxon>Eukaryota</taxon>
        <taxon>Viridiplantae</taxon>
        <taxon>Streptophyta</taxon>
        <taxon>Embryophyta</taxon>
        <taxon>Bryophyta</taxon>
        <taxon>Bryophytina</taxon>
        <taxon>Bryopsida</taxon>
        <taxon>Funariidae</taxon>
        <taxon>Funariales</taxon>
        <taxon>Funariaceae</taxon>
        <taxon>Physcomitrium</taxon>
    </lineage>
</organism>
<dbReference type="EnsemblPlants" id="Pp3c2_32260V3.2">
    <property type="protein sequence ID" value="Pp3c2_32260V3.2"/>
    <property type="gene ID" value="Pp3c2_32260"/>
</dbReference>
<dbReference type="KEGG" id="ppp:112294786"/>
<evidence type="ECO:0000256" key="1">
    <source>
        <dbReference type="ARBA" id="ARBA00001947"/>
    </source>
</evidence>
<reference evidence="10 12" key="2">
    <citation type="journal article" date="2018" name="Plant J.">
        <title>The Physcomitrella patens chromosome-scale assembly reveals moss genome structure and evolution.</title>
        <authorList>
            <person name="Lang D."/>
            <person name="Ullrich K.K."/>
            <person name="Murat F."/>
            <person name="Fuchs J."/>
            <person name="Jenkins J."/>
            <person name="Haas F.B."/>
            <person name="Piednoel M."/>
            <person name="Gundlach H."/>
            <person name="Van Bel M."/>
            <person name="Meyberg R."/>
            <person name="Vives C."/>
            <person name="Morata J."/>
            <person name="Symeonidi A."/>
            <person name="Hiss M."/>
            <person name="Muchero W."/>
            <person name="Kamisugi Y."/>
            <person name="Saleh O."/>
            <person name="Blanc G."/>
            <person name="Decker E.L."/>
            <person name="van Gessel N."/>
            <person name="Grimwood J."/>
            <person name="Hayes R.D."/>
            <person name="Graham S.W."/>
            <person name="Gunter L.E."/>
            <person name="McDaniel S.F."/>
            <person name="Hoernstein S.N.W."/>
            <person name="Larsson A."/>
            <person name="Li F.W."/>
            <person name="Perroud P.F."/>
            <person name="Phillips J."/>
            <person name="Ranjan P."/>
            <person name="Rokshar D.S."/>
            <person name="Rothfels C.J."/>
            <person name="Schneider L."/>
            <person name="Shu S."/>
            <person name="Stevenson D.W."/>
            <person name="Thummler F."/>
            <person name="Tillich M."/>
            <person name="Villarreal Aguilar J.C."/>
            <person name="Widiez T."/>
            <person name="Wong G.K."/>
            <person name="Wymore A."/>
            <person name="Zhang Y."/>
            <person name="Zimmer A.D."/>
            <person name="Quatrano R.S."/>
            <person name="Mayer K.F.X."/>
            <person name="Goodstein D."/>
            <person name="Casacuberta J.M."/>
            <person name="Vandepoele K."/>
            <person name="Reski R."/>
            <person name="Cuming A.C."/>
            <person name="Tuskan G.A."/>
            <person name="Maumus F."/>
            <person name="Salse J."/>
            <person name="Schmutz J."/>
            <person name="Rensing S.A."/>
        </authorList>
    </citation>
    <scope>NUCLEOTIDE SEQUENCE [LARGE SCALE GENOMIC DNA]</scope>
    <source>
        <strain evidence="11 12">cv. Gransden 2004</strain>
    </source>
</reference>
<dbReference type="FunFam" id="3.40.140.10:FF:000021">
    <property type="entry name" value="Deoxycytidylate deaminase"/>
    <property type="match status" value="1"/>
</dbReference>
<dbReference type="PANTHER" id="PTHR11086:SF18">
    <property type="entry name" value="DEOXYCYTIDYLATE DEAMINASE"/>
    <property type="match status" value="1"/>
</dbReference>
<feature type="domain" description="CMP/dCMP-type deaminase" evidence="9">
    <location>
        <begin position="157"/>
        <end position="305"/>
    </location>
</feature>
<dbReference type="SUPFAM" id="SSF53927">
    <property type="entry name" value="Cytidine deaminase-like"/>
    <property type="match status" value="1"/>
</dbReference>
<sequence>MTLVSRRELVLVSAASGAIGGGLVALACIVGGRSRSAPPHQCNEAATEETKVLEWLKLCLRRVFFWRSRGEGVGSVSHETHRSSSARRDILVQDTECSSPKLHTCWGTHSVPVDNDVDGFEDVGVMIDHPPSTTPQTLTVADKPDPYNPSKRQGYLSWDDYFMAIAFLSAKRSKDPNRQVGACIVSQDRVILGIGYNGFPRGCSDDQLPWAKKSQSGDPLQTKYPYVCHAEVNAILNKNHASASGQRLYVTLFPCNECAKIIIQAGIAEVVYYTDKGAHIENNAGGTEPAFVASRRLLSMAGIRVWQHVPIDKTLILEFM</sequence>
<dbReference type="PROSITE" id="PS00903">
    <property type="entry name" value="CYT_DCMP_DEAMINASES_1"/>
    <property type="match status" value="1"/>
</dbReference>
<dbReference type="OrthoDB" id="6710946at2759"/>
<keyword evidence="4" id="KW-0545">Nucleotide biosynthesis</keyword>
<dbReference type="InterPro" id="IPR016193">
    <property type="entry name" value="Cytidine_deaminase-like"/>
</dbReference>
<dbReference type="EC" id="3.5.4.12" evidence="7"/>
<evidence type="ECO:0000256" key="8">
    <source>
        <dbReference type="ARBA" id="ARBA00041763"/>
    </source>
</evidence>
<dbReference type="AlphaFoldDB" id="A0A2K1L3Y7"/>
<dbReference type="Gene3D" id="3.40.140.10">
    <property type="entry name" value="Cytidine Deaminase, domain 2"/>
    <property type="match status" value="1"/>
</dbReference>
<evidence type="ECO:0000313" key="12">
    <source>
        <dbReference type="Proteomes" id="UP000006727"/>
    </source>
</evidence>
<protein>
    <recommendedName>
        <fullName evidence="8">dCMP deaminase</fullName>
        <ecNumber evidence="7">3.5.4.12</ecNumber>
    </recommendedName>
    <alternativeName>
        <fullName evidence="8">dCMP deaminase</fullName>
    </alternativeName>
</protein>
<dbReference type="RefSeq" id="XP_024401391.1">
    <property type="nucleotide sequence ID" value="XM_024545623.2"/>
</dbReference>
<dbReference type="CDD" id="cd01286">
    <property type="entry name" value="deoxycytidylate_deaminase"/>
    <property type="match status" value="1"/>
</dbReference>
<evidence type="ECO:0000256" key="5">
    <source>
        <dbReference type="ARBA" id="ARBA00022801"/>
    </source>
</evidence>
<evidence type="ECO:0000256" key="6">
    <source>
        <dbReference type="ARBA" id="ARBA00022833"/>
    </source>
</evidence>
<evidence type="ECO:0000259" key="9">
    <source>
        <dbReference type="PROSITE" id="PS51747"/>
    </source>
</evidence>
<dbReference type="Gramene" id="Pp3c2_32260V3.2">
    <property type="protein sequence ID" value="Pp3c2_32260V3.2"/>
    <property type="gene ID" value="Pp3c2_32260"/>
</dbReference>
<dbReference type="GO" id="GO:0008270">
    <property type="term" value="F:zinc ion binding"/>
    <property type="evidence" value="ECO:0007669"/>
    <property type="project" value="InterPro"/>
</dbReference>
<dbReference type="PANTHER" id="PTHR11086">
    <property type="entry name" value="DEOXYCYTIDYLATE DEAMINASE-RELATED"/>
    <property type="match status" value="1"/>
</dbReference>
<comment type="similarity">
    <text evidence="2">Belongs to the cytidine and deoxycytidylate deaminase family.</text>
</comment>
<dbReference type="GO" id="GO:0005739">
    <property type="term" value="C:mitochondrion"/>
    <property type="evidence" value="ECO:0007669"/>
    <property type="project" value="EnsemblPlants"/>
</dbReference>
<dbReference type="InterPro" id="IPR002125">
    <property type="entry name" value="CMP_dCMP_dom"/>
</dbReference>
<keyword evidence="3" id="KW-0479">Metal-binding</keyword>
<proteinExistence type="inferred from homology"/>
<dbReference type="Gramene" id="Pp3c2_32260V3.3">
    <property type="protein sequence ID" value="Pp3c2_32260V3.3"/>
    <property type="gene ID" value="Pp3c2_32260"/>
</dbReference>
<dbReference type="Proteomes" id="UP000006727">
    <property type="component" value="Chromosome 2"/>
</dbReference>
<keyword evidence="12" id="KW-1185">Reference proteome</keyword>
<evidence type="ECO:0000256" key="4">
    <source>
        <dbReference type="ARBA" id="ARBA00022727"/>
    </source>
</evidence>